<accession>A8ZPW0</accession>
<gene>
    <name evidence="2" type="ordered locus">AM1_F0167</name>
</gene>
<dbReference type="SUPFAM" id="SSF54909">
    <property type="entry name" value="Dimeric alpha+beta barrel"/>
    <property type="match status" value="1"/>
</dbReference>
<dbReference type="Proteomes" id="UP000000268">
    <property type="component" value="Plasmid pREB6"/>
</dbReference>
<dbReference type="InterPro" id="IPR011008">
    <property type="entry name" value="Dimeric_a/b-barrel"/>
</dbReference>
<dbReference type="Pfam" id="PF07110">
    <property type="entry name" value="EthD"/>
    <property type="match status" value="1"/>
</dbReference>
<name>A8ZPW0_ACAM1</name>
<dbReference type="Gene3D" id="3.30.70.100">
    <property type="match status" value="1"/>
</dbReference>
<dbReference type="KEGG" id="amr:AM1_F0167"/>
<dbReference type="AlphaFoldDB" id="A8ZPW0"/>
<dbReference type="InterPro" id="IPR009799">
    <property type="entry name" value="EthD_dom"/>
</dbReference>
<dbReference type="NCBIfam" id="TIGR02118">
    <property type="entry name" value="EthD family reductase"/>
    <property type="match status" value="1"/>
</dbReference>
<dbReference type="OrthoDB" id="570208at2"/>
<proteinExistence type="predicted"/>
<protein>
    <recommendedName>
        <fullName evidence="1">EthD domain-containing protein</fullName>
    </recommendedName>
</protein>
<feature type="domain" description="EthD" evidence="1">
    <location>
        <begin position="12"/>
        <end position="108"/>
    </location>
</feature>
<organism evidence="2 3">
    <name type="scientific">Acaryochloris marina (strain MBIC 11017)</name>
    <dbReference type="NCBI Taxonomy" id="329726"/>
    <lineage>
        <taxon>Bacteria</taxon>
        <taxon>Bacillati</taxon>
        <taxon>Cyanobacteriota</taxon>
        <taxon>Cyanophyceae</taxon>
        <taxon>Acaryochloridales</taxon>
        <taxon>Acaryochloridaceae</taxon>
        <taxon>Acaryochloris</taxon>
    </lineage>
</organism>
<keyword evidence="3" id="KW-1185">Reference proteome</keyword>
<evidence type="ECO:0000259" key="1">
    <source>
        <dbReference type="Pfam" id="PF07110"/>
    </source>
</evidence>
<reference evidence="2 3" key="1">
    <citation type="journal article" date="2008" name="Proc. Natl. Acad. Sci. U.S.A.">
        <title>Niche adaptation and genome expansion in the chlorophyll d-producing cyanobacterium Acaryochloris marina.</title>
        <authorList>
            <person name="Swingley W.D."/>
            <person name="Chen M."/>
            <person name="Cheung P.C."/>
            <person name="Conrad A.L."/>
            <person name="Dejesa L.C."/>
            <person name="Hao J."/>
            <person name="Honchak B.M."/>
            <person name="Karbach L.E."/>
            <person name="Kurdoglu A."/>
            <person name="Lahiri S."/>
            <person name="Mastrian S.D."/>
            <person name="Miyashita H."/>
            <person name="Page L."/>
            <person name="Ramakrishna P."/>
            <person name="Satoh S."/>
            <person name="Sattley W.M."/>
            <person name="Shimada Y."/>
            <person name="Taylor H.L."/>
            <person name="Tomo T."/>
            <person name="Tsuchiya T."/>
            <person name="Wang Z.T."/>
            <person name="Raymond J."/>
            <person name="Mimuro M."/>
            <person name="Blankenship R.E."/>
            <person name="Touchman J.W."/>
        </authorList>
    </citation>
    <scope>NUCLEOTIDE SEQUENCE [LARGE SCALE GENOMIC DNA]</scope>
    <source>
        <strain evidence="3">MBIC 11017</strain>
        <plasmid evidence="3">Plasmid pREB6</plasmid>
    </source>
</reference>
<keyword evidence="2" id="KW-0614">Plasmid</keyword>
<geneLocation type="plasmid" evidence="2 3">
    <name>pREB6</name>
</geneLocation>
<dbReference type="HOGENOM" id="CLU_115019_3_3_3"/>
<evidence type="ECO:0000313" key="3">
    <source>
        <dbReference type="Proteomes" id="UP000000268"/>
    </source>
</evidence>
<dbReference type="EMBL" id="CP000843">
    <property type="protein sequence ID" value="ABW33018.1"/>
    <property type="molecule type" value="Genomic_DNA"/>
</dbReference>
<dbReference type="GO" id="GO:0016491">
    <property type="term" value="F:oxidoreductase activity"/>
    <property type="evidence" value="ECO:0007669"/>
    <property type="project" value="InterPro"/>
</dbReference>
<sequence>MIKLIMCLHRRADITREAFQDYWQNSHGPFFMKNAAVMRTQKYVQSHTLSSPLNESMRQSRSMAEEFDGVAEVWFESENDLMEAMGSTEMAELGPKLIEDENNFIDHSRSCAFLVEEIEF</sequence>
<evidence type="ECO:0000313" key="2">
    <source>
        <dbReference type="EMBL" id="ABW33018.1"/>
    </source>
</evidence>
<dbReference type="RefSeq" id="WP_012168229.1">
    <property type="nucleotide sequence ID" value="NC_009931.1"/>
</dbReference>